<dbReference type="CDD" id="cd17557">
    <property type="entry name" value="REC_Rcp-like"/>
    <property type="match status" value="1"/>
</dbReference>
<evidence type="ECO:0000259" key="2">
    <source>
        <dbReference type="PROSITE" id="PS50110"/>
    </source>
</evidence>
<dbReference type="GO" id="GO:0000160">
    <property type="term" value="P:phosphorelay signal transduction system"/>
    <property type="evidence" value="ECO:0007669"/>
    <property type="project" value="InterPro"/>
</dbReference>
<dbReference type="InterPro" id="IPR011006">
    <property type="entry name" value="CheY-like_superfamily"/>
</dbReference>
<dbReference type="EMBL" id="QAYG01000007">
    <property type="protein sequence ID" value="PTW59455.1"/>
    <property type="molecule type" value="Genomic_DNA"/>
</dbReference>
<gene>
    <name evidence="3" type="ORF">C8N35_107169</name>
</gene>
<feature type="domain" description="Response regulatory" evidence="2">
    <location>
        <begin position="18"/>
        <end position="142"/>
    </location>
</feature>
<comment type="caution">
    <text evidence="3">The sequence shown here is derived from an EMBL/GenBank/DDBJ whole genome shotgun (WGS) entry which is preliminary data.</text>
</comment>
<dbReference type="Pfam" id="PF00072">
    <property type="entry name" value="Response_reg"/>
    <property type="match status" value="1"/>
</dbReference>
<evidence type="ECO:0000313" key="3">
    <source>
        <dbReference type="EMBL" id="PTW59455.1"/>
    </source>
</evidence>
<evidence type="ECO:0000313" key="4">
    <source>
        <dbReference type="Proteomes" id="UP000244081"/>
    </source>
</evidence>
<organism evidence="3 4">
    <name type="scientific">Breoghania corrubedonensis</name>
    <dbReference type="NCBI Taxonomy" id="665038"/>
    <lineage>
        <taxon>Bacteria</taxon>
        <taxon>Pseudomonadati</taxon>
        <taxon>Pseudomonadota</taxon>
        <taxon>Alphaproteobacteria</taxon>
        <taxon>Hyphomicrobiales</taxon>
        <taxon>Stappiaceae</taxon>
        <taxon>Breoghania</taxon>
    </lineage>
</organism>
<dbReference type="InterPro" id="IPR052893">
    <property type="entry name" value="TCS_response_regulator"/>
</dbReference>
<sequence length="155" mass="17287">MGTASDKKENTDPIVDARVLLVEDDPDDILVIRRSLRDAPIRLELKVCEDGREAFDFLEQGAADENAPPDLIILDLNMPVVDGTTFLHKLRAHGRLHSVPVCVLTTATDEETIRRAYESGANAVVSKVDTLEGMSAILNTIVEFWFSTARRYYLD</sequence>
<name>A0A2T5V6S6_9HYPH</name>
<protein>
    <submittedName>
        <fullName evidence="3">Two-component system response regulator</fullName>
    </submittedName>
</protein>
<dbReference type="PANTHER" id="PTHR44520:SF2">
    <property type="entry name" value="RESPONSE REGULATOR RCP1"/>
    <property type="match status" value="1"/>
</dbReference>
<dbReference type="SMART" id="SM00448">
    <property type="entry name" value="REC"/>
    <property type="match status" value="1"/>
</dbReference>
<dbReference type="PANTHER" id="PTHR44520">
    <property type="entry name" value="RESPONSE REGULATOR RCP1-RELATED"/>
    <property type="match status" value="1"/>
</dbReference>
<dbReference type="SUPFAM" id="SSF52172">
    <property type="entry name" value="CheY-like"/>
    <property type="match status" value="1"/>
</dbReference>
<proteinExistence type="predicted"/>
<reference evidence="3 4" key="1">
    <citation type="submission" date="2018-04" db="EMBL/GenBank/DDBJ databases">
        <title>Genomic Encyclopedia of Archaeal and Bacterial Type Strains, Phase II (KMG-II): from individual species to whole genera.</title>
        <authorList>
            <person name="Goeker M."/>
        </authorList>
    </citation>
    <scope>NUCLEOTIDE SEQUENCE [LARGE SCALE GENOMIC DNA]</scope>
    <source>
        <strain evidence="3 4">DSM 23382</strain>
    </source>
</reference>
<dbReference type="RefSeq" id="WP_107990976.1">
    <property type="nucleotide sequence ID" value="NZ_QAYG01000007.1"/>
</dbReference>
<dbReference type="InterPro" id="IPR001789">
    <property type="entry name" value="Sig_transdc_resp-reg_receiver"/>
</dbReference>
<dbReference type="Proteomes" id="UP000244081">
    <property type="component" value="Unassembled WGS sequence"/>
</dbReference>
<keyword evidence="4" id="KW-1185">Reference proteome</keyword>
<keyword evidence="1" id="KW-0597">Phosphoprotein</keyword>
<dbReference type="OrthoDB" id="9793549at2"/>
<dbReference type="Gene3D" id="3.40.50.2300">
    <property type="match status" value="1"/>
</dbReference>
<dbReference type="PROSITE" id="PS50110">
    <property type="entry name" value="RESPONSE_REGULATORY"/>
    <property type="match status" value="1"/>
</dbReference>
<evidence type="ECO:0000256" key="1">
    <source>
        <dbReference type="PROSITE-ProRule" id="PRU00169"/>
    </source>
</evidence>
<dbReference type="AlphaFoldDB" id="A0A2T5V6S6"/>
<feature type="modified residue" description="4-aspartylphosphate" evidence="1">
    <location>
        <position position="75"/>
    </location>
</feature>
<accession>A0A2T5V6S6</accession>